<keyword evidence="2" id="KW-1185">Reference proteome</keyword>
<proteinExistence type="predicted"/>
<comment type="caution">
    <text evidence="1">The sequence shown here is derived from an EMBL/GenBank/DDBJ whole genome shotgun (WGS) entry which is preliminary data.</text>
</comment>
<evidence type="ECO:0000313" key="2">
    <source>
        <dbReference type="Proteomes" id="UP001375743"/>
    </source>
</evidence>
<reference evidence="1 2" key="1">
    <citation type="submission" date="2024-01" db="EMBL/GenBank/DDBJ databases">
        <title>Multi-omics insights into the function and evolution of sodium benzoate biodegradation pathways in Benzoatithermus flavus gen. nov., sp. nov. from hot spring.</title>
        <authorList>
            <person name="Hu C.-J."/>
            <person name="Li W.-J."/>
        </authorList>
    </citation>
    <scope>NUCLEOTIDE SEQUENCE [LARGE SCALE GENOMIC DNA]</scope>
    <source>
        <strain evidence="1 2">SYSU G07066</strain>
    </source>
</reference>
<protein>
    <submittedName>
        <fullName evidence="1">Uncharacterized protein</fullName>
    </submittedName>
</protein>
<dbReference type="Proteomes" id="UP001375743">
    <property type="component" value="Unassembled WGS sequence"/>
</dbReference>
<sequence>MDQPRARLRINLTQREFEVEGSEDFVQGFAERFQELLEEFENVSAAPLSAVATTAPAEGRAADVASSLGSFGEYIMRLPSNSTDVDKMLAAGYFVQQQSADDAFGTADANKRLTEQGIKLGNPSQCVKQSLMAKRVFMISKGRYRVSQPGRAYLRQLLGPIIPE</sequence>
<gene>
    <name evidence="1" type="ORF">U1T56_04035</name>
</gene>
<name>A0ABU8XPG3_9PROT</name>
<organism evidence="1 2">
    <name type="scientific">Benzoatithermus flavus</name>
    <dbReference type="NCBI Taxonomy" id="3108223"/>
    <lineage>
        <taxon>Bacteria</taxon>
        <taxon>Pseudomonadati</taxon>
        <taxon>Pseudomonadota</taxon>
        <taxon>Alphaproteobacteria</taxon>
        <taxon>Geminicoccales</taxon>
        <taxon>Geminicoccaceae</taxon>
        <taxon>Benzoatithermus</taxon>
    </lineage>
</organism>
<dbReference type="RefSeq" id="WP_418158164.1">
    <property type="nucleotide sequence ID" value="NZ_JBBLZC010000003.1"/>
</dbReference>
<evidence type="ECO:0000313" key="1">
    <source>
        <dbReference type="EMBL" id="MEK0082308.1"/>
    </source>
</evidence>
<accession>A0ABU8XPG3</accession>
<dbReference type="EMBL" id="JBBLZC010000003">
    <property type="protein sequence ID" value="MEK0082308.1"/>
    <property type="molecule type" value="Genomic_DNA"/>
</dbReference>